<evidence type="ECO:0008006" key="3">
    <source>
        <dbReference type="Google" id="ProtNLM"/>
    </source>
</evidence>
<sequence>MKKKKLSKKLDLGKKQISNLGNVKGGALALTNLTCDIFICTWYSELGTACNCEPSWYGGCESIAIPCPRPSIQNCDY</sequence>
<keyword evidence="2" id="KW-1185">Reference proteome</keyword>
<proteinExistence type="predicted"/>
<dbReference type="EMBL" id="JACGWS010000003">
    <property type="protein sequence ID" value="MBC8754151.1"/>
    <property type="molecule type" value="Genomic_DNA"/>
</dbReference>
<comment type="caution">
    <text evidence="1">The sequence shown here is derived from an EMBL/GenBank/DDBJ whole genome shotgun (WGS) entry which is preliminary data.</text>
</comment>
<evidence type="ECO:0000313" key="1">
    <source>
        <dbReference type="EMBL" id="MBC8754151.1"/>
    </source>
</evidence>
<protein>
    <recommendedName>
        <fullName evidence="3">Bacteriocin</fullName>
    </recommendedName>
</protein>
<name>A0ABR7Q6G5_9FLAO</name>
<reference evidence="1 2" key="1">
    <citation type="submission" date="2020-07" db="EMBL/GenBank/DDBJ databases">
        <title>Description of Kordia aestuariivivens sp. nov., isolated from a tidal flat.</title>
        <authorList>
            <person name="Park S."/>
            <person name="Yoon J.-H."/>
        </authorList>
    </citation>
    <scope>NUCLEOTIDE SEQUENCE [LARGE SCALE GENOMIC DNA]</scope>
    <source>
        <strain evidence="1 2">YSTF-M3</strain>
    </source>
</reference>
<gene>
    <name evidence="1" type="ORF">H2O64_05675</name>
</gene>
<organism evidence="1 2">
    <name type="scientific">Kordia aestuariivivens</name>
    <dbReference type="NCBI Taxonomy" id="2759037"/>
    <lineage>
        <taxon>Bacteria</taxon>
        <taxon>Pseudomonadati</taxon>
        <taxon>Bacteroidota</taxon>
        <taxon>Flavobacteriia</taxon>
        <taxon>Flavobacteriales</taxon>
        <taxon>Flavobacteriaceae</taxon>
        <taxon>Kordia</taxon>
    </lineage>
</organism>
<dbReference type="Proteomes" id="UP000619238">
    <property type="component" value="Unassembled WGS sequence"/>
</dbReference>
<evidence type="ECO:0000313" key="2">
    <source>
        <dbReference type="Proteomes" id="UP000619238"/>
    </source>
</evidence>
<dbReference type="RefSeq" id="WP_187561203.1">
    <property type="nucleotide sequence ID" value="NZ_JACGWS010000003.1"/>
</dbReference>
<accession>A0ABR7Q6G5</accession>